<proteinExistence type="predicted"/>
<comment type="caution">
    <text evidence="1">The sequence shown here is derived from an EMBL/GenBank/DDBJ whole genome shotgun (WGS) entry which is preliminary data.</text>
</comment>
<dbReference type="AlphaFoldDB" id="A0A327ZQF9"/>
<dbReference type="EMBL" id="PZJH01000004">
    <property type="protein sequence ID" value="RAK44469.1"/>
    <property type="molecule type" value="Genomic_DNA"/>
</dbReference>
<evidence type="ECO:0000313" key="1">
    <source>
        <dbReference type="EMBL" id="RAK44469.1"/>
    </source>
</evidence>
<protein>
    <submittedName>
        <fullName evidence="1">Uncharacterized protein</fullName>
    </submittedName>
</protein>
<sequence>MILIHIKKLTKIIFSEFFK</sequence>
<organism evidence="1 2">
    <name type="scientific">Macrococcus epidermidis</name>
    <dbReference type="NCBI Taxonomy" id="1902580"/>
    <lineage>
        <taxon>Bacteria</taxon>
        <taxon>Bacillati</taxon>
        <taxon>Bacillota</taxon>
        <taxon>Bacilli</taxon>
        <taxon>Bacillales</taxon>
        <taxon>Staphylococcaceae</taxon>
        <taxon>Macrococcus</taxon>
    </lineage>
</organism>
<name>A0A327ZQF9_9STAP</name>
<keyword evidence="2" id="KW-1185">Reference proteome</keyword>
<evidence type="ECO:0000313" key="2">
    <source>
        <dbReference type="Proteomes" id="UP000249808"/>
    </source>
</evidence>
<accession>A0A327ZQF9</accession>
<gene>
    <name evidence="1" type="ORF">BHU61_09915</name>
</gene>
<dbReference type="Proteomes" id="UP000249808">
    <property type="component" value="Unassembled WGS sequence"/>
</dbReference>
<reference evidence="1 2" key="1">
    <citation type="journal article" date="2018" name="Front. Microbiol.">
        <title>Description and Comparative Genomics of Macrococcus caseolyticus subsp. hominis subsp. nov., Macrococcus goetzii sp. nov., Macrococcus epidermidis sp. nov., and Macrococcus bohemicus sp. nov., Novel Macrococci From Human Clinical Material With Virulence Potential and Suspected Uptake of Foreign DNA by Natural Transformation.</title>
        <authorList>
            <person name="Maslanova I."/>
            <person name="Wertheimer Z."/>
            <person name="Sedlacek I."/>
            <person name="Svec P."/>
            <person name="Indrakova A."/>
            <person name="Kovarovic V."/>
            <person name="Schumann P."/>
            <person name="Sproer C."/>
            <person name="Kralova S."/>
            <person name="Sedo O."/>
            <person name="Kristofova L."/>
            <person name="Vrbovska V."/>
            <person name="Fuzik T."/>
            <person name="Petras P."/>
            <person name="Zdrahal Z."/>
            <person name="Ruzickova V."/>
            <person name="Doskar J."/>
            <person name="Pantucek R."/>
        </authorList>
    </citation>
    <scope>NUCLEOTIDE SEQUENCE [LARGE SCALE GENOMIC DNA]</scope>
    <source>
        <strain evidence="1 2">01/688</strain>
    </source>
</reference>